<evidence type="ECO:0000256" key="1">
    <source>
        <dbReference type="SAM" id="SignalP"/>
    </source>
</evidence>
<sequence>MKSAVFMMALSMSISIVFTKAEESVVKDVDCSDPKGTCPFTDGTCGAYYRSGNANYCFRVCKCKGTNDCLIDEDHALVRGNKTFPSTVFTCKPIREFRECKDGETALVYPQPGLIRQIRCLCSRGWRYEYAGNGKVKCLRLT</sequence>
<protein>
    <submittedName>
        <fullName evidence="2">Conotoxin</fullName>
    </submittedName>
</protein>
<reference evidence="2" key="1">
    <citation type="journal article" date="2017" name="Genome Biol. Evol.">
        <title>Divergence of the Venom Exogene Repertoire in Two Sister Species of Turriconus.</title>
        <authorList>
            <person name="Li Q."/>
            <person name="Barghi N."/>
            <person name="Lu A."/>
            <person name="Fedosov A.E."/>
            <person name="Bandyopadhyay P.K."/>
            <person name="Lluisma A.O."/>
            <person name="Concepcion G.P."/>
            <person name="Yandell M."/>
            <person name="Olivera B.M."/>
            <person name="Safavi-Hemami H."/>
        </authorList>
    </citation>
    <scope>NUCLEOTIDE SEQUENCE</scope>
    <source>
        <strain evidence="2">SF-01_Amz1</strain>
        <strain evidence="3">SF-01_Amz1ii</strain>
    </source>
</reference>
<evidence type="ECO:0000313" key="3">
    <source>
        <dbReference type="EMBL" id="ATF27516.1"/>
    </source>
</evidence>
<dbReference type="EMBL" id="MF576682">
    <property type="protein sequence ID" value="ATF27516.1"/>
    <property type="molecule type" value="mRNA"/>
</dbReference>
<keyword evidence="1" id="KW-0732">Signal</keyword>
<accession>A0A291C221</accession>
<dbReference type="EMBL" id="MF576681">
    <property type="protein sequence ID" value="ATF27515.1"/>
    <property type="molecule type" value="mRNA"/>
</dbReference>
<reference evidence="2" key="2">
    <citation type="submission" date="2017-07" db="EMBL/GenBank/DDBJ databases">
        <authorList>
            <person name="Sun Z.S."/>
            <person name="Albrecht U."/>
            <person name="Echele G."/>
            <person name="Lee C.C."/>
        </authorList>
    </citation>
    <scope>NUCLEOTIDE SEQUENCE</scope>
    <source>
        <strain evidence="2">SF-01_Amz1</strain>
        <strain evidence="3">SF-01_Amz1ii</strain>
    </source>
</reference>
<proteinExistence type="evidence at transcript level"/>
<dbReference type="AlphaFoldDB" id="A0A291C221"/>
<feature type="chain" id="PRO_5015077706" evidence="1">
    <location>
        <begin position="22"/>
        <end position="142"/>
    </location>
</feature>
<evidence type="ECO:0000313" key="2">
    <source>
        <dbReference type="EMBL" id="ATF27515.1"/>
    </source>
</evidence>
<feature type="signal peptide" evidence="1">
    <location>
        <begin position="1"/>
        <end position="21"/>
    </location>
</feature>
<organism evidence="2">
    <name type="scientific">Conus andremenezi</name>
    <dbReference type="NCBI Taxonomy" id="1077466"/>
    <lineage>
        <taxon>Eukaryota</taxon>
        <taxon>Metazoa</taxon>
        <taxon>Spiralia</taxon>
        <taxon>Lophotrochozoa</taxon>
        <taxon>Mollusca</taxon>
        <taxon>Gastropoda</taxon>
        <taxon>Caenogastropoda</taxon>
        <taxon>Neogastropoda</taxon>
        <taxon>Conoidea</taxon>
        <taxon>Conidae</taxon>
        <taxon>Conus</taxon>
        <taxon>Turriconus</taxon>
    </lineage>
</organism>
<name>A0A291C221_9COND</name>